<dbReference type="Proteomes" id="UP001055879">
    <property type="component" value="Linkage Group LG07"/>
</dbReference>
<organism evidence="1 2">
    <name type="scientific">Arctium lappa</name>
    <name type="common">Greater burdock</name>
    <name type="synonym">Lappa major</name>
    <dbReference type="NCBI Taxonomy" id="4217"/>
    <lineage>
        <taxon>Eukaryota</taxon>
        <taxon>Viridiplantae</taxon>
        <taxon>Streptophyta</taxon>
        <taxon>Embryophyta</taxon>
        <taxon>Tracheophyta</taxon>
        <taxon>Spermatophyta</taxon>
        <taxon>Magnoliopsida</taxon>
        <taxon>eudicotyledons</taxon>
        <taxon>Gunneridae</taxon>
        <taxon>Pentapetalae</taxon>
        <taxon>asterids</taxon>
        <taxon>campanulids</taxon>
        <taxon>Asterales</taxon>
        <taxon>Asteraceae</taxon>
        <taxon>Carduoideae</taxon>
        <taxon>Cardueae</taxon>
        <taxon>Arctiinae</taxon>
        <taxon>Arctium</taxon>
    </lineage>
</organism>
<proteinExistence type="predicted"/>
<evidence type="ECO:0000313" key="1">
    <source>
        <dbReference type="EMBL" id="KAI3715119.1"/>
    </source>
</evidence>
<gene>
    <name evidence="1" type="ORF">L6452_22087</name>
</gene>
<name>A0ACB9AZP6_ARCLA</name>
<sequence length="1140" mass="131653">MKERHDLNIQQLFPKSEETTPSKEKTEEKKEEHIDVEVKSAKRVKTIASKKLSKKPKIAEAEKDTEPSVTSQVEQSSQSAQQPSQSNVHFELYLTVTDSDPVKADPISVQALEIIHWDILEDQGKEYFKIKRMGDHFEVYSTWGKIVRCCSRSDLEKMFKVGMNLYGDVLKTPGMNIKKLAMEYLCMMFSPDLVKHVIKDVFKYVDYWMLIERWGVYILTIDKSFHEYYLVDKIYDHSLDKLHGMLKAKLICSQGQEMAKIMCELGVVIDQDMIVQCTYRMTSRNALSIGTDVKPPVLFQGEYEQWRDRFLDLVDRQSNGENIRKSITEGLMKKPTEEIPAGGNDSDGAPRTRRVDKKYNETAKSMWDQLRKMMLGSRVGNQMRVANCINSYEEFRAKENESLEETYDRFVLLLNELSKNKVNKQQIENNNEEQVEEKRAEKKKIEKVVDPIALVAGEKEKEKKEKKNKKKTMVFSSESESESDGDDGESLKQAMLLLTHAFQKKFYKKSGSNSQRYSSSSSKNHEHRERVEGNTMIEKKPEEKKKYVNDYTSTEKKTTNDLIKCYNCGKFGHYAKECQKPKVRNSEYYQNKLLLAKQQEAGKALMAEDEYWLDHSDEEEQEETAHLCLMGKEVKDDDSDDETIDEVMNITENYFMTKMEAMRVELQDHRNKLKKEKDRVAKRNEKVFELNTSVIENKYLIDSLRKSASVFQNEKDCFENEDADFKEERGLGFDNPHYLEKAIRKQPVPQTSKTAFDDLFESANDFLNSDEGCIEEIDMFDFTAQLPNHSTFIINGKVLPSVHEKGESSTKVGESVSGDAYYYANGMKYKKQHSQNKNNTGKRKKNQSQKSDFPNKSKSFISDIRKKRLKARTEWRPKRKDDEITESVSDNSCTRSNSSDSDVVEKFSGNVRFGNDQLSPILGYGDIIPDNITISTVSYVEGLGHNLFSIGKLCDKGLEVNFKSKICLVRTEDGTELLGAHRKTNLYTINLSNVQIDNQVCLMTIASMQQSWLCHRRLSHLNFRYINKLVSGKLVKGLPELKYKKEHLCSACEKGKMKRAPHKPKPEPSTSSPLELLHMDLCGPMRTQSLGGKKYVLVIVEDYSKYTWVKYLRSKDDTPEVLIIFLKTTQVNMQRQVNFL</sequence>
<dbReference type="EMBL" id="CM042053">
    <property type="protein sequence ID" value="KAI3715119.1"/>
    <property type="molecule type" value="Genomic_DNA"/>
</dbReference>
<accession>A0ACB9AZP6</accession>
<keyword evidence="2" id="KW-1185">Reference proteome</keyword>
<comment type="caution">
    <text evidence="1">The sequence shown here is derived from an EMBL/GenBank/DDBJ whole genome shotgun (WGS) entry which is preliminary data.</text>
</comment>
<evidence type="ECO:0000313" key="2">
    <source>
        <dbReference type="Proteomes" id="UP001055879"/>
    </source>
</evidence>
<protein>
    <submittedName>
        <fullName evidence="1">Uncharacterized protein</fullName>
    </submittedName>
</protein>
<reference evidence="2" key="1">
    <citation type="journal article" date="2022" name="Mol. Ecol. Resour.">
        <title>The genomes of chicory, endive, great burdock and yacon provide insights into Asteraceae palaeo-polyploidization history and plant inulin production.</title>
        <authorList>
            <person name="Fan W."/>
            <person name="Wang S."/>
            <person name="Wang H."/>
            <person name="Wang A."/>
            <person name="Jiang F."/>
            <person name="Liu H."/>
            <person name="Zhao H."/>
            <person name="Xu D."/>
            <person name="Zhang Y."/>
        </authorList>
    </citation>
    <scope>NUCLEOTIDE SEQUENCE [LARGE SCALE GENOMIC DNA]</scope>
    <source>
        <strain evidence="2">cv. Niubang</strain>
    </source>
</reference>
<reference evidence="1 2" key="2">
    <citation type="journal article" date="2022" name="Mol. Ecol. Resour.">
        <title>The genomes of chicory, endive, great burdock and yacon provide insights into Asteraceae paleo-polyploidization history and plant inulin production.</title>
        <authorList>
            <person name="Fan W."/>
            <person name="Wang S."/>
            <person name="Wang H."/>
            <person name="Wang A."/>
            <person name="Jiang F."/>
            <person name="Liu H."/>
            <person name="Zhao H."/>
            <person name="Xu D."/>
            <person name="Zhang Y."/>
        </authorList>
    </citation>
    <scope>NUCLEOTIDE SEQUENCE [LARGE SCALE GENOMIC DNA]</scope>
    <source>
        <strain evidence="2">cv. Niubang</strain>
    </source>
</reference>